<sequence>MEFDQDTLLPLSNDQHIIVYNQKLGTVDQ</sequence>
<dbReference type="AlphaFoldDB" id="A0A1I7XJH8"/>
<dbReference type="Proteomes" id="UP000095283">
    <property type="component" value="Unplaced"/>
</dbReference>
<evidence type="ECO:0000313" key="1">
    <source>
        <dbReference type="Proteomes" id="UP000095283"/>
    </source>
</evidence>
<reference evidence="2" key="1">
    <citation type="submission" date="2016-11" db="UniProtKB">
        <authorList>
            <consortium name="WormBaseParasite"/>
        </authorList>
    </citation>
    <scope>IDENTIFICATION</scope>
</reference>
<proteinExistence type="predicted"/>
<organism evidence="1 2">
    <name type="scientific">Heterorhabditis bacteriophora</name>
    <name type="common">Entomopathogenic nematode worm</name>
    <dbReference type="NCBI Taxonomy" id="37862"/>
    <lineage>
        <taxon>Eukaryota</taxon>
        <taxon>Metazoa</taxon>
        <taxon>Ecdysozoa</taxon>
        <taxon>Nematoda</taxon>
        <taxon>Chromadorea</taxon>
        <taxon>Rhabditida</taxon>
        <taxon>Rhabditina</taxon>
        <taxon>Rhabditomorpha</taxon>
        <taxon>Strongyloidea</taxon>
        <taxon>Heterorhabditidae</taxon>
        <taxon>Heterorhabditis</taxon>
    </lineage>
</organism>
<evidence type="ECO:0000313" key="2">
    <source>
        <dbReference type="WBParaSite" id="Hba_17654"/>
    </source>
</evidence>
<protein>
    <submittedName>
        <fullName evidence="2">50S ribosomal protein L4</fullName>
    </submittedName>
</protein>
<dbReference type="WBParaSite" id="Hba_17654">
    <property type="protein sequence ID" value="Hba_17654"/>
    <property type="gene ID" value="Hba_17654"/>
</dbReference>
<keyword evidence="1" id="KW-1185">Reference proteome</keyword>
<accession>A0A1I7XJH8</accession>
<name>A0A1I7XJH8_HETBA</name>